<evidence type="ECO:0008006" key="3">
    <source>
        <dbReference type="Google" id="ProtNLM"/>
    </source>
</evidence>
<sequence>MANSDAALTWTDRDAVTGKFARKVLDYGDCLMRIARQAREGGLDKSDWDELAAMLDTDKFRRTGHDMGVMDWDIYRNLLTMWATSSDFRAEFHRISQAGNHVYMELTEYNHPRGGSETIVRTCTAYEFDEADRLVHLGVYLQGE</sequence>
<dbReference type="SUPFAM" id="SSF54427">
    <property type="entry name" value="NTF2-like"/>
    <property type="match status" value="1"/>
</dbReference>
<accession>A0ABT0AWT4</accession>
<organism evidence="1 2">
    <name type="scientific">Novosphingobium album</name>
    <name type="common">ex Hu et al. 2023</name>
    <dbReference type="NCBI Taxonomy" id="2930093"/>
    <lineage>
        <taxon>Bacteria</taxon>
        <taxon>Pseudomonadati</taxon>
        <taxon>Pseudomonadota</taxon>
        <taxon>Alphaproteobacteria</taxon>
        <taxon>Sphingomonadales</taxon>
        <taxon>Sphingomonadaceae</taxon>
        <taxon>Novosphingobium</taxon>
    </lineage>
</organism>
<dbReference type="EMBL" id="JALHLE010000001">
    <property type="protein sequence ID" value="MCJ2177136.1"/>
    <property type="molecule type" value="Genomic_DNA"/>
</dbReference>
<proteinExistence type="predicted"/>
<evidence type="ECO:0000313" key="1">
    <source>
        <dbReference type="EMBL" id="MCJ2177136.1"/>
    </source>
</evidence>
<dbReference type="InterPro" id="IPR032710">
    <property type="entry name" value="NTF2-like_dom_sf"/>
</dbReference>
<dbReference type="RefSeq" id="WP_243989874.1">
    <property type="nucleotide sequence ID" value="NZ_JALHLE010000001.1"/>
</dbReference>
<protein>
    <recommendedName>
        <fullName evidence="3">Nuclear transport factor 2 family protein</fullName>
    </recommendedName>
</protein>
<reference evidence="1" key="1">
    <citation type="submission" date="2022-03" db="EMBL/GenBank/DDBJ databases">
        <title>Identification of a novel bacterium isolated from mangrove sediments.</title>
        <authorList>
            <person name="Pan X."/>
        </authorList>
    </citation>
    <scope>NUCLEOTIDE SEQUENCE</scope>
    <source>
        <strain evidence="1">B2580</strain>
    </source>
</reference>
<evidence type="ECO:0000313" key="2">
    <source>
        <dbReference type="Proteomes" id="UP001162880"/>
    </source>
</evidence>
<gene>
    <name evidence="1" type="ORF">MTR64_01025</name>
</gene>
<keyword evidence="2" id="KW-1185">Reference proteome</keyword>
<dbReference type="Proteomes" id="UP001162880">
    <property type="component" value="Unassembled WGS sequence"/>
</dbReference>
<name>A0ABT0AWT4_9SPHN</name>
<comment type="caution">
    <text evidence="1">The sequence shown here is derived from an EMBL/GenBank/DDBJ whole genome shotgun (WGS) entry which is preliminary data.</text>
</comment>